<evidence type="ECO:0008006" key="4">
    <source>
        <dbReference type="Google" id="ProtNLM"/>
    </source>
</evidence>
<dbReference type="AlphaFoldDB" id="A0A0D2I7R4"/>
<dbReference type="InterPro" id="IPR002110">
    <property type="entry name" value="Ankyrin_rpt"/>
</dbReference>
<dbReference type="InterPro" id="IPR036770">
    <property type="entry name" value="Ankyrin_rpt-contain_sf"/>
</dbReference>
<dbReference type="OrthoDB" id="4160321at2759"/>
<dbReference type="RefSeq" id="XP_016619528.1">
    <property type="nucleotide sequence ID" value="XM_016764446.1"/>
</dbReference>
<dbReference type="VEuPathDB" id="FungiDB:Z519_06708"/>
<name>A0A0D2I7R4_CLAB1</name>
<dbReference type="Gene3D" id="1.25.40.20">
    <property type="entry name" value="Ankyrin repeat-containing domain"/>
    <property type="match status" value="1"/>
</dbReference>
<dbReference type="Proteomes" id="UP000053789">
    <property type="component" value="Unassembled WGS sequence"/>
</dbReference>
<protein>
    <recommendedName>
        <fullName evidence="4">Ankyrin repeat protein</fullName>
    </recommendedName>
</protein>
<dbReference type="PROSITE" id="PS50297">
    <property type="entry name" value="ANK_REP_REGION"/>
    <property type="match status" value="1"/>
</dbReference>
<feature type="repeat" description="ANK" evidence="1">
    <location>
        <begin position="66"/>
        <end position="92"/>
    </location>
</feature>
<evidence type="ECO:0000256" key="1">
    <source>
        <dbReference type="PROSITE-ProRule" id="PRU00023"/>
    </source>
</evidence>
<keyword evidence="3" id="KW-1185">Reference proteome</keyword>
<keyword evidence="1" id="KW-0040">ANK repeat</keyword>
<sequence>MLLTAAEDSPAIVKRLLEAGGPPESVWSRLEVSDPQGLKVLDEDAMLTEESETRPQQQRIESAFKVDWTPLMVTCQMGHLEVVTMLVNAGANPAPKALCLRQLWKLRKRTAD</sequence>
<organism evidence="2 3">
    <name type="scientific">Cladophialophora bantiana (strain ATCC 10958 / CBS 173.52 / CDC B-1940 / NIH 8579)</name>
    <name type="common">Xylohypha bantiana</name>
    <dbReference type="NCBI Taxonomy" id="1442370"/>
    <lineage>
        <taxon>Eukaryota</taxon>
        <taxon>Fungi</taxon>
        <taxon>Dikarya</taxon>
        <taxon>Ascomycota</taxon>
        <taxon>Pezizomycotina</taxon>
        <taxon>Eurotiomycetes</taxon>
        <taxon>Chaetothyriomycetidae</taxon>
        <taxon>Chaetothyriales</taxon>
        <taxon>Herpotrichiellaceae</taxon>
        <taxon>Cladophialophora</taxon>
    </lineage>
</organism>
<dbReference type="SUPFAM" id="SSF48403">
    <property type="entry name" value="Ankyrin repeat"/>
    <property type="match status" value="1"/>
</dbReference>
<dbReference type="GeneID" id="27699636"/>
<dbReference type="EMBL" id="KN846988">
    <property type="protein sequence ID" value="KIW92859.1"/>
    <property type="molecule type" value="Genomic_DNA"/>
</dbReference>
<dbReference type="Pfam" id="PF00023">
    <property type="entry name" value="Ank"/>
    <property type="match status" value="1"/>
</dbReference>
<dbReference type="PROSITE" id="PS50088">
    <property type="entry name" value="ANK_REPEAT"/>
    <property type="match status" value="1"/>
</dbReference>
<evidence type="ECO:0000313" key="3">
    <source>
        <dbReference type="Proteomes" id="UP000053789"/>
    </source>
</evidence>
<gene>
    <name evidence="2" type="ORF">Z519_06708</name>
</gene>
<evidence type="ECO:0000313" key="2">
    <source>
        <dbReference type="EMBL" id="KIW92859.1"/>
    </source>
</evidence>
<reference evidence="2" key="1">
    <citation type="submission" date="2015-01" db="EMBL/GenBank/DDBJ databases">
        <title>The Genome Sequence of Cladophialophora bantiana CBS 173.52.</title>
        <authorList>
            <consortium name="The Broad Institute Genomics Platform"/>
            <person name="Cuomo C."/>
            <person name="de Hoog S."/>
            <person name="Gorbushina A."/>
            <person name="Stielow B."/>
            <person name="Teixiera M."/>
            <person name="Abouelleil A."/>
            <person name="Chapman S.B."/>
            <person name="Priest M."/>
            <person name="Young S.K."/>
            <person name="Wortman J."/>
            <person name="Nusbaum C."/>
            <person name="Birren B."/>
        </authorList>
    </citation>
    <scope>NUCLEOTIDE SEQUENCE [LARGE SCALE GENOMIC DNA]</scope>
    <source>
        <strain evidence="2">CBS 173.52</strain>
    </source>
</reference>
<proteinExistence type="predicted"/>
<dbReference type="HOGENOM" id="CLU_2145593_0_0_1"/>
<accession>A0A0D2I7R4</accession>